<keyword evidence="1" id="KW-0732">Signal</keyword>
<dbReference type="InterPro" id="IPR013783">
    <property type="entry name" value="Ig-like_fold"/>
</dbReference>
<dbReference type="OrthoDB" id="4859523at2"/>
<dbReference type="Pfam" id="PF19077">
    <property type="entry name" value="Big_13"/>
    <property type="match status" value="1"/>
</dbReference>
<dbReference type="InterPro" id="IPR044016">
    <property type="entry name" value="Big_13"/>
</dbReference>
<dbReference type="eggNOG" id="COG0739">
    <property type="taxonomic scope" value="Bacteria"/>
</dbReference>
<name>H0QIW3_ARTG1</name>
<dbReference type="Pfam" id="PF13517">
    <property type="entry name" value="FG-GAP_3"/>
    <property type="match status" value="2"/>
</dbReference>
<keyword evidence="5" id="KW-1185">Reference proteome</keyword>
<organism evidence="4 5">
    <name type="scientific">Arthrobacter globiformis (strain ATCC 8010 / DSM 20124 / JCM 1332 / NBRC 12137 / NCIMB 8907 / NRRL B-2979 / 168)</name>
    <dbReference type="NCBI Taxonomy" id="1077972"/>
    <lineage>
        <taxon>Bacteria</taxon>
        <taxon>Bacillati</taxon>
        <taxon>Actinomycetota</taxon>
        <taxon>Actinomycetes</taxon>
        <taxon>Micrococcales</taxon>
        <taxon>Micrococcaceae</taxon>
        <taxon>Arthrobacter</taxon>
    </lineage>
</organism>
<feature type="region of interest" description="Disordered" evidence="2">
    <location>
        <begin position="1"/>
        <end position="25"/>
    </location>
</feature>
<dbReference type="STRING" id="1077972.ARGLB_027_00930"/>
<evidence type="ECO:0000259" key="3">
    <source>
        <dbReference type="Pfam" id="PF19077"/>
    </source>
</evidence>
<dbReference type="Gene3D" id="2.60.40.10">
    <property type="entry name" value="Immunoglobulins"/>
    <property type="match status" value="2"/>
</dbReference>
<dbReference type="Proteomes" id="UP000003828">
    <property type="component" value="Unassembled WGS sequence"/>
</dbReference>
<evidence type="ECO:0000313" key="4">
    <source>
        <dbReference type="EMBL" id="GAB12764.1"/>
    </source>
</evidence>
<gene>
    <name evidence="4" type="ORF">ARGLB_027_00930</name>
</gene>
<dbReference type="RefSeq" id="WP_003799235.1">
    <property type="nucleotide sequence ID" value="NZ_BAEG01000027.1"/>
</dbReference>
<feature type="region of interest" description="Disordered" evidence="2">
    <location>
        <begin position="282"/>
        <end position="309"/>
    </location>
</feature>
<evidence type="ECO:0000256" key="1">
    <source>
        <dbReference type="ARBA" id="ARBA00022729"/>
    </source>
</evidence>
<feature type="compositionally biased region" description="Polar residues" evidence="2">
    <location>
        <begin position="299"/>
        <end position="309"/>
    </location>
</feature>
<dbReference type="AlphaFoldDB" id="H0QIW3"/>
<evidence type="ECO:0000313" key="5">
    <source>
        <dbReference type="Proteomes" id="UP000003828"/>
    </source>
</evidence>
<sequence>MSSHSAMRPMMPDGAKRSRPAHRKASITAGRIAPAVAGALLAAALSPLGAVPANAETAGMGPVDPANGFPTWFSDGTVRLQLCYQAGQGCLVEPPNPDQPASYPDNFPDEAFWFAAEASGGNLGLYEAALEAAHANEAVIDGDQMGFARLRFRLDGLVAGQSYTITHPYGVHTFTAAADRDGLGVINETLDQGACAPTPDAACNWAGVGAAFLGDFGRGTTATFLRQEGAAAGTLGDINTARTVTGAPSGNNFVNVVGPNAGGPGVNTLTVNTFTVQGLLATDSVGGPNTPDLPAASDSGRSSSDNITRVNAPTITGTLPAGTAGPVQLVVDGGAPRAATVTGSTYSLKLPTLANGPHSVQAVAGGLTSGTLRFTVDTVAPPVSIVSPFPSSPSLDNSPTLSFTSSDTGARFECQLQPTNVVWDPTCASPKTWDAQVSGTYNFLVRATDAAGNVSPLASRTVQIGTTVTAPYRKVQDFNGDGRADIVSRDSTGTLWLYRGNGTGGFQTRTKVGTGWNSMNSIISSGDFNNDRKADVIARSSTGLLYLYKGNGLGGFSSRSQIGSGWNSFTAITAGGDYNGDRKADLVARDSAGRLYAYLGVGNGGLSGRIQIGSSWNTQNTILGTDFNGDAKPDIVSRDAAGSLWLYRGDGAGGFLARVQIGAGWGSLSSLATPGDLSGDGRADITARDSRGTLLLYRGNGSTLVSKSTAGTGWNSMSSIQ</sequence>
<dbReference type="EMBL" id="BAEG01000027">
    <property type="protein sequence ID" value="GAB12764.1"/>
    <property type="molecule type" value="Genomic_DNA"/>
</dbReference>
<dbReference type="PANTHER" id="PTHR44103">
    <property type="entry name" value="PROPROTEIN CONVERTASE P"/>
    <property type="match status" value="1"/>
</dbReference>
<comment type="caution">
    <text evidence="4">The sequence shown here is derived from an EMBL/GenBank/DDBJ whole genome shotgun (WGS) entry which is preliminary data.</text>
</comment>
<accession>H0QIW3</accession>
<dbReference type="InterPro" id="IPR013517">
    <property type="entry name" value="FG-GAP"/>
</dbReference>
<feature type="domain" description="Bacterial Ig-like" evidence="3">
    <location>
        <begin position="290"/>
        <end position="378"/>
    </location>
</feature>
<dbReference type="GO" id="GO:0005975">
    <property type="term" value="P:carbohydrate metabolic process"/>
    <property type="evidence" value="ECO:0007669"/>
    <property type="project" value="UniProtKB-ARBA"/>
</dbReference>
<dbReference type="SUPFAM" id="SSF69318">
    <property type="entry name" value="Integrin alpha N-terminal domain"/>
    <property type="match status" value="1"/>
</dbReference>
<protein>
    <recommendedName>
        <fullName evidence="3">Bacterial Ig-like domain-containing protein</fullName>
    </recommendedName>
</protein>
<dbReference type="PANTHER" id="PTHR44103:SF1">
    <property type="entry name" value="PROPROTEIN CONVERTASE P"/>
    <property type="match status" value="1"/>
</dbReference>
<dbReference type="Gene3D" id="2.40.128.340">
    <property type="match status" value="2"/>
</dbReference>
<dbReference type="InterPro" id="IPR028994">
    <property type="entry name" value="Integrin_alpha_N"/>
</dbReference>
<reference evidence="4 5" key="1">
    <citation type="submission" date="2011-12" db="EMBL/GenBank/DDBJ databases">
        <title>Whole genome shotgun sequence of Arthrobacter globiformis NBRC 12137.</title>
        <authorList>
            <person name="Miyazawa S."/>
            <person name="Hosoyama A."/>
            <person name="Tsuchikane K."/>
            <person name="Katsumata H."/>
            <person name="Yamazaki S."/>
            <person name="Fujita N."/>
        </authorList>
    </citation>
    <scope>NUCLEOTIDE SEQUENCE [LARGE SCALE GENOMIC DNA]</scope>
    <source>
        <strain evidence="4 5">NBRC 12137</strain>
    </source>
</reference>
<evidence type="ECO:0000256" key="2">
    <source>
        <dbReference type="SAM" id="MobiDB-lite"/>
    </source>
</evidence>
<proteinExistence type="predicted"/>